<feature type="compositionally biased region" description="Basic and acidic residues" evidence="1">
    <location>
        <begin position="31"/>
        <end position="42"/>
    </location>
</feature>
<sequence length="156" mass="17527">MKKILYFILAAGTLLLAACGASNDEQSQHNQEQRKHEVDKNLSNDSVRQVDNMVTPDLTSGLDQVLASIDELKTAVENTPSETEKIHAAGKAVEESWDQIEKQVEEVNLKEYSNIENSLYPLFDEVTKDKPDVVKLKQLIDESIPKLKNFKETLGN</sequence>
<protein>
    <recommendedName>
        <fullName evidence="5">Lipoprotein</fullName>
    </recommendedName>
</protein>
<dbReference type="Proteomes" id="UP000622860">
    <property type="component" value="Unassembled WGS sequence"/>
</dbReference>
<proteinExistence type="predicted"/>
<evidence type="ECO:0000313" key="4">
    <source>
        <dbReference type="Proteomes" id="UP000622860"/>
    </source>
</evidence>
<keyword evidence="4" id="KW-1185">Reference proteome</keyword>
<comment type="caution">
    <text evidence="3">The sequence shown here is derived from an EMBL/GenBank/DDBJ whole genome shotgun (WGS) entry which is preliminary data.</text>
</comment>
<feature type="region of interest" description="Disordered" evidence="1">
    <location>
        <begin position="26"/>
        <end position="49"/>
    </location>
</feature>
<dbReference type="RefSeq" id="WP_188455997.1">
    <property type="nucleotide sequence ID" value="NZ_BMFR01000012.1"/>
</dbReference>
<name>A0A917HJV2_9BACI</name>
<accession>A0A917HJV2</accession>
<gene>
    <name evidence="3" type="ORF">GCM10011398_27970</name>
</gene>
<dbReference type="AlphaFoldDB" id="A0A917HJV2"/>
<organism evidence="3 4">
    <name type="scientific">Virgibacillus oceani</name>
    <dbReference type="NCBI Taxonomy" id="1479511"/>
    <lineage>
        <taxon>Bacteria</taxon>
        <taxon>Bacillati</taxon>
        <taxon>Bacillota</taxon>
        <taxon>Bacilli</taxon>
        <taxon>Bacillales</taxon>
        <taxon>Bacillaceae</taxon>
        <taxon>Virgibacillus</taxon>
    </lineage>
</organism>
<feature type="signal peptide" evidence="2">
    <location>
        <begin position="1"/>
        <end position="23"/>
    </location>
</feature>
<dbReference type="EMBL" id="BMFR01000012">
    <property type="protein sequence ID" value="GGG80973.1"/>
    <property type="molecule type" value="Genomic_DNA"/>
</dbReference>
<evidence type="ECO:0000256" key="2">
    <source>
        <dbReference type="SAM" id="SignalP"/>
    </source>
</evidence>
<keyword evidence="2" id="KW-0732">Signal</keyword>
<feature type="chain" id="PRO_5037218591" description="Lipoprotein" evidence="2">
    <location>
        <begin position="24"/>
        <end position="156"/>
    </location>
</feature>
<evidence type="ECO:0008006" key="5">
    <source>
        <dbReference type="Google" id="ProtNLM"/>
    </source>
</evidence>
<reference evidence="3" key="1">
    <citation type="journal article" date="2014" name="Int. J. Syst. Evol. Microbiol.">
        <title>Complete genome sequence of Corynebacterium casei LMG S-19264T (=DSM 44701T), isolated from a smear-ripened cheese.</title>
        <authorList>
            <consortium name="US DOE Joint Genome Institute (JGI-PGF)"/>
            <person name="Walter F."/>
            <person name="Albersmeier A."/>
            <person name="Kalinowski J."/>
            <person name="Ruckert C."/>
        </authorList>
    </citation>
    <scope>NUCLEOTIDE SEQUENCE</scope>
    <source>
        <strain evidence="3">CGMCC 1.12754</strain>
    </source>
</reference>
<dbReference type="PROSITE" id="PS51257">
    <property type="entry name" value="PROKAR_LIPOPROTEIN"/>
    <property type="match status" value="1"/>
</dbReference>
<reference evidence="3" key="2">
    <citation type="submission" date="2020-09" db="EMBL/GenBank/DDBJ databases">
        <authorList>
            <person name="Sun Q."/>
            <person name="Zhou Y."/>
        </authorList>
    </citation>
    <scope>NUCLEOTIDE SEQUENCE</scope>
    <source>
        <strain evidence="3">CGMCC 1.12754</strain>
    </source>
</reference>
<evidence type="ECO:0000256" key="1">
    <source>
        <dbReference type="SAM" id="MobiDB-lite"/>
    </source>
</evidence>
<evidence type="ECO:0000313" key="3">
    <source>
        <dbReference type="EMBL" id="GGG80973.1"/>
    </source>
</evidence>